<keyword evidence="2 5" id="KW-0812">Transmembrane</keyword>
<gene>
    <name evidence="8" type="ORF">PPYR_12858</name>
</gene>
<feature type="transmembrane region" description="Helical" evidence="5">
    <location>
        <begin position="419"/>
        <end position="439"/>
    </location>
</feature>
<dbReference type="Proteomes" id="UP000327044">
    <property type="component" value="Unassembled WGS sequence"/>
</dbReference>
<dbReference type="InterPro" id="IPR005828">
    <property type="entry name" value="MFS_sugar_transport-like"/>
</dbReference>
<feature type="transmembrane region" description="Helical" evidence="5">
    <location>
        <begin position="293"/>
        <end position="312"/>
    </location>
</feature>
<dbReference type="Pfam" id="PF00083">
    <property type="entry name" value="Sugar_tr"/>
    <property type="match status" value="1"/>
</dbReference>
<proteinExistence type="predicted"/>
<feature type="transmembrane region" description="Helical" evidence="5">
    <location>
        <begin position="16"/>
        <end position="39"/>
    </location>
</feature>
<dbReference type="FunFam" id="1.20.1250.20:FF:000249">
    <property type="entry name" value="facilitated trehalose transporter Tret1"/>
    <property type="match status" value="1"/>
</dbReference>
<keyword evidence="3 5" id="KW-1133">Transmembrane helix</keyword>
<dbReference type="GO" id="GO:0022857">
    <property type="term" value="F:transmembrane transporter activity"/>
    <property type="evidence" value="ECO:0007669"/>
    <property type="project" value="InterPro"/>
</dbReference>
<feature type="transmembrane region" description="Helical" evidence="5">
    <location>
        <begin position="354"/>
        <end position="375"/>
    </location>
</feature>
<reference evidence="8" key="3">
    <citation type="submission" date="2019-08" db="EMBL/GenBank/DDBJ databases">
        <authorList>
            <consortium name="Photinus pyralis genome working group"/>
            <person name="Fallon T.R."/>
            <person name="Sander Lower S.E."/>
            <person name="Weng J.-K."/>
        </authorList>
    </citation>
    <scope>NUCLEOTIDE SEQUENCE</scope>
    <source>
        <strain evidence="8">1611_PpyrPB1</strain>
        <tissue evidence="8">Whole body</tissue>
    </source>
</reference>
<dbReference type="InParanoid" id="A0A1Y1KM27"/>
<evidence type="ECO:0000256" key="3">
    <source>
        <dbReference type="ARBA" id="ARBA00022989"/>
    </source>
</evidence>
<dbReference type="Gene3D" id="1.20.1250.20">
    <property type="entry name" value="MFS general substrate transporter like domains"/>
    <property type="match status" value="1"/>
</dbReference>
<protein>
    <recommendedName>
        <fullName evidence="6">Major facilitator superfamily (MFS) profile domain-containing protein</fullName>
    </recommendedName>
</protein>
<dbReference type="PANTHER" id="PTHR48021">
    <property type="match status" value="1"/>
</dbReference>
<organism evidence="7">
    <name type="scientific">Photinus pyralis</name>
    <name type="common">Common eastern firefly</name>
    <name type="synonym">Lampyris pyralis</name>
    <dbReference type="NCBI Taxonomy" id="7054"/>
    <lineage>
        <taxon>Eukaryota</taxon>
        <taxon>Metazoa</taxon>
        <taxon>Ecdysozoa</taxon>
        <taxon>Arthropoda</taxon>
        <taxon>Hexapoda</taxon>
        <taxon>Insecta</taxon>
        <taxon>Pterygota</taxon>
        <taxon>Neoptera</taxon>
        <taxon>Endopterygota</taxon>
        <taxon>Coleoptera</taxon>
        <taxon>Polyphaga</taxon>
        <taxon>Elateriformia</taxon>
        <taxon>Elateroidea</taxon>
        <taxon>Lampyridae</taxon>
        <taxon>Lampyrinae</taxon>
        <taxon>Photinus</taxon>
    </lineage>
</organism>
<feature type="transmembrane region" description="Helical" evidence="5">
    <location>
        <begin position="319"/>
        <end position="342"/>
    </location>
</feature>
<dbReference type="AlphaFoldDB" id="A0A1Y1KM27"/>
<feature type="transmembrane region" description="Helical" evidence="5">
    <location>
        <begin position="88"/>
        <end position="107"/>
    </location>
</feature>
<feature type="transmembrane region" description="Helical" evidence="5">
    <location>
        <begin position="255"/>
        <end position="281"/>
    </location>
</feature>
<feature type="transmembrane region" description="Helical" evidence="5">
    <location>
        <begin position="147"/>
        <end position="167"/>
    </location>
</feature>
<name>A0A1Y1KM27_PHOPY</name>
<evidence type="ECO:0000313" key="8">
    <source>
        <dbReference type="EMBL" id="KAB0793238.1"/>
    </source>
</evidence>
<dbReference type="InterPro" id="IPR036259">
    <property type="entry name" value="MFS_trans_sf"/>
</dbReference>
<feature type="transmembrane region" description="Helical" evidence="5">
    <location>
        <begin position="113"/>
        <end position="135"/>
    </location>
</feature>
<sequence>MESDARRPTSSSIRQIAASLIAGSFSIVCGSSLAYSGIVVPQILDRENGTSFNVSSSEILWISSSTSLAIPIGVALSGLTMDVWGRLVTLKLSIIPNVIGWALIATAQNGLMIVLGRIFTGISFALASGPSFVYISEVSDPNFRGALLCFPGIFFSVGILLTYFKGWLINWRWVSWIYLLYAVVSVAMTMLLPETPSWLVSKGRQSEARKSLRWFGRDLKKDELVELVDQSAQMERGSKKVDFKVFLQPTCYKPFAIVSMLFALQQFSGLYVITLNSVIFFKDVGVAMDPYQASVYMGVLRLVVCLVGAWITNKVGRRILLMTSAGGMACCMVLSALFTQWIEEGTATQTWVPFFVALLYFVFAAIGLQILPFAIASEVFPQSVRGVMQGLTFAICYLLMFASLHSYNWLKEACGGPSGLQYFFASLCLVTILFVYVFLPETFRKTLGEIEEHFLHKVLYI</sequence>
<feature type="transmembrane region" description="Helical" evidence="5">
    <location>
        <begin position="173"/>
        <end position="192"/>
    </location>
</feature>
<evidence type="ECO:0000256" key="2">
    <source>
        <dbReference type="ARBA" id="ARBA00022692"/>
    </source>
</evidence>
<evidence type="ECO:0000256" key="4">
    <source>
        <dbReference type="ARBA" id="ARBA00023136"/>
    </source>
</evidence>
<keyword evidence="9" id="KW-1185">Reference proteome</keyword>
<evidence type="ECO:0000256" key="5">
    <source>
        <dbReference type="SAM" id="Phobius"/>
    </source>
</evidence>
<dbReference type="GO" id="GO:0016020">
    <property type="term" value="C:membrane"/>
    <property type="evidence" value="ECO:0007669"/>
    <property type="project" value="UniProtKB-SubCell"/>
</dbReference>
<reference evidence="8 9" key="2">
    <citation type="journal article" date="2018" name="Elife">
        <title>Firefly genomes illuminate parallel origins of bioluminescence in beetles.</title>
        <authorList>
            <person name="Fallon T.R."/>
            <person name="Lower S.E."/>
            <person name="Chang C.H."/>
            <person name="Bessho-Uehara M."/>
            <person name="Martin G.J."/>
            <person name="Bewick A.J."/>
            <person name="Behringer M."/>
            <person name="Debat H.J."/>
            <person name="Wong I."/>
            <person name="Day J.C."/>
            <person name="Suvorov A."/>
            <person name="Silva C.J."/>
            <person name="Stanger-Hall K.F."/>
            <person name="Hall D.W."/>
            <person name="Schmitz R.J."/>
            <person name="Nelson D.R."/>
            <person name="Lewis S.M."/>
            <person name="Shigenobu S."/>
            <person name="Bybee S.M."/>
            <person name="Larracuente A.M."/>
            <person name="Oba Y."/>
            <person name="Weng J.K."/>
        </authorList>
    </citation>
    <scope>NUCLEOTIDE SEQUENCE [LARGE SCALE GENOMIC DNA]</scope>
    <source>
        <strain evidence="8">1611_PpyrPB1</strain>
        <tissue evidence="8">Whole body</tissue>
    </source>
</reference>
<dbReference type="EMBL" id="VVIM01000009">
    <property type="protein sequence ID" value="KAB0793238.1"/>
    <property type="molecule type" value="Genomic_DNA"/>
</dbReference>
<dbReference type="PROSITE" id="PS50850">
    <property type="entry name" value="MFS"/>
    <property type="match status" value="1"/>
</dbReference>
<evidence type="ECO:0000313" key="9">
    <source>
        <dbReference type="Proteomes" id="UP000327044"/>
    </source>
</evidence>
<keyword evidence="4 5" id="KW-0472">Membrane</keyword>
<feature type="transmembrane region" description="Helical" evidence="5">
    <location>
        <begin position="59"/>
        <end position="81"/>
    </location>
</feature>
<accession>A0A1Y1KM27</accession>
<dbReference type="InterPro" id="IPR020846">
    <property type="entry name" value="MFS_dom"/>
</dbReference>
<comment type="subcellular location">
    <subcellularLocation>
        <location evidence="1">Membrane</location>
        <topology evidence="1">Multi-pass membrane protein</topology>
    </subcellularLocation>
</comment>
<evidence type="ECO:0000259" key="6">
    <source>
        <dbReference type="PROSITE" id="PS50850"/>
    </source>
</evidence>
<dbReference type="EMBL" id="GEZM01085911">
    <property type="protein sequence ID" value="JAV59897.1"/>
    <property type="molecule type" value="Transcribed_RNA"/>
</dbReference>
<feature type="domain" description="Major facilitator superfamily (MFS) profile" evidence="6">
    <location>
        <begin position="16"/>
        <end position="443"/>
    </location>
</feature>
<dbReference type="InterPro" id="IPR050549">
    <property type="entry name" value="MFS_Trehalose_Transporter"/>
</dbReference>
<feature type="transmembrane region" description="Helical" evidence="5">
    <location>
        <begin position="387"/>
        <end position="407"/>
    </location>
</feature>
<dbReference type="SUPFAM" id="SSF103473">
    <property type="entry name" value="MFS general substrate transporter"/>
    <property type="match status" value="1"/>
</dbReference>
<dbReference type="PANTHER" id="PTHR48021:SF24">
    <property type="entry name" value="MAJOR FACILITATOR SUPERFAMILY (MFS) PROFILE DOMAIN-CONTAINING PROTEIN"/>
    <property type="match status" value="1"/>
</dbReference>
<evidence type="ECO:0000256" key="1">
    <source>
        <dbReference type="ARBA" id="ARBA00004141"/>
    </source>
</evidence>
<reference evidence="7" key="1">
    <citation type="journal article" date="2016" name="Sci. Rep.">
        <title>Molecular characterization of firefly nuptial gifts: a multi-omics approach sheds light on postcopulatory sexual selection.</title>
        <authorList>
            <person name="Al-Wathiqui N."/>
            <person name="Fallon T.R."/>
            <person name="South A."/>
            <person name="Weng J.K."/>
            <person name="Lewis S.M."/>
        </authorList>
    </citation>
    <scope>NUCLEOTIDE SEQUENCE</scope>
</reference>
<evidence type="ECO:0000313" key="7">
    <source>
        <dbReference type="EMBL" id="JAV59897.1"/>
    </source>
</evidence>